<name>A0A645IIK2_9ZZZZ</name>
<evidence type="ECO:0000313" key="1">
    <source>
        <dbReference type="EMBL" id="MPN48144.1"/>
    </source>
</evidence>
<sequence>MLLLTVFRLQPPAVPADEEPLSRKLFPVDADPLSVIIVHPEVDFPENGPRNELEAEGRSRLL</sequence>
<reference evidence="1" key="1">
    <citation type="submission" date="2019-08" db="EMBL/GenBank/DDBJ databases">
        <authorList>
            <person name="Kucharzyk K."/>
            <person name="Murdoch R.W."/>
            <person name="Higgins S."/>
            <person name="Loffler F."/>
        </authorList>
    </citation>
    <scope>NUCLEOTIDE SEQUENCE</scope>
</reference>
<gene>
    <name evidence="1" type="ORF">SDC9_195749</name>
</gene>
<accession>A0A645IIK2</accession>
<proteinExistence type="predicted"/>
<comment type="caution">
    <text evidence="1">The sequence shown here is derived from an EMBL/GenBank/DDBJ whole genome shotgun (WGS) entry which is preliminary data.</text>
</comment>
<protein>
    <submittedName>
        <fullName evidence="1">Uncharacterized protein</fullName>
    </submittedName>
</protein>
<dbReference type="EMBL" id="VSSQ01110185">
    <property type="protein sequence ID" value="MPN48144.1"/>
    <property type="molecule type" value="Genomic_DNA"/>
</dbReference>
<dbReference type="AlphaFoldDB" id="A0A645IIK2"/>
<organism evidence="1">
    <name type="scientific">bioreactor metagenome</name>
    <dbReference type="NCBI Taxonomy" id="1076179"/>
    <lineage>
        <taxon>unclassified sequences</taxon>
        <taxon>metagenomes</taxon>
        <taxon>ecological metagenomes</taxon>
    </lineage>
</organism>